<feature type="coiled-coil region" evidence="5">
    <location>
        <begin position="264"/>
        <end position="319"/>
    </location>
</feature>
<dbReference type="PANTHER" id="PTHR45641:SF19">
    <property type="entry name" value="NEPHROCYSTIN-3"/>
    <property type="match status" value="1"/>
</dbReference>
<evidence type="ECO:0000256" key="4">
    <source>
        <dbReference type="PROSITE-ProRule" id="PRU00339"/>
    </source>
</evidence>
<dbReference type="PROSITE" id="PS50005">
    <property type="entry name" value="TPR"/>
    <property type="match status" value="5"/>
</dbReference>
<feature type="compositionally biased region" description="Basic and acidic residues" evidence="6">
    <location>
        <begin position="55"/>
        <end position="67"/>
    </location>
</feature>
<evidence type="ECO:0000313" key="8">
    <source>
        <dbReference type="Proteomes" id="UP000225706"/>
    </source>
</evidence>
<feature type="region of interest" description="Disordered" evidence="6">
    <location>
        <begin position="1"/>
        <end position="23"/>
    </location>
</feature>
<feature type="compositionally biased region" description="Low complexity" evidence="6">
    <location>
        <begin position="91"/>
        <end position="109"/>
    </location>
</feature>
<accession>A0A2B4SC58</accession>
<dbReference type="STRING" id="50429.A0A2B4SC58"/>
<reference evidence="8" key="1">
    <citation type="journal article" date="2017" name="bioRxiv">
        <title>Comparative analysis of the genomes of Stylophora pistillata and Acropora digitifera provides evidence for extensive differences between species of corals.</title>
        <authorList>
            <person name="Voolstra C.R."/>
            <person name="Li Y."/>
            <person name="Liew Y.J."/>
            <person name="Baumgarten S."/>
            <person name="Zoccola D."/>
            <person name="Flot J.-F."/>
            <person name="Tambutte S."/>
            <person name="Allemand D."/>
            <person name="Aranda M."/>
        </authorList>
    </citation>
    <scope>NUCLEOTIDE SEQUENCE [LARGE SCALE GENOMIC DNA]</scope>
</reference>
<feature type="repeat" description="TPR" evidence="4">
    <location>
        <begin position="918"/>
        <end position="951"/>
    </location>
</feature>
<dbReference type="AlphaFoldDB" id="A0A2B4SC58"/>
<evidence type="ECO:0000313" key="7">
    <source>
        <dbReference type="EMBL" id="PFX26679.1"/>
    </source>
</evidence>
<feature type="region of interest" description="Disordered" evidence="6">
    <location>
        <begin position="210"/>
        <end position="252"/>
    </location>
</feature>
<keyword evidence="3 4" id="KW-0802">TPR repeat</keyword>
<feature type="repeat" description="TPR" evidence="4">
    <location>
        <begin position="792"/>
        <end position="825"/>
    </location>
</feature>
<evidence type="ECO:0000256" key="5">
    <source>
        <dbReference type="SAM" id="Coils"/>
    </source>
</evidence>
<feature type="repeat" description="TPR" evidence="4">
    <location>
        <begin position="876"/>
        <end position="909"/>
    </location>
</feature>
<feature type="compositionally biased region" description="Basic and acidic residues" evidence="6">
    <location>
        <begin position="210"/>
        <end position="221"/>
    </location>
</feature>
<dbReference type="Pfam" id="PF13181">
    <property type="entry name" value="TPR_8"/>
    <property type="match status" value="1"/>
</dbReference>
<name>A0A2B4SC58_STYPI</name>
<organism evidence="7 8">
    <name type="scientific">Stylophora pistillata</name>
    <name type="common">Smooth cauliflower coral</name>
    <dbReference type="NCBI Taxonomy" id="50429"/>
    <lineage>
        <taxon>Eukaryota</taxon>
        <taxon>Metazoa</taxon>
        <taxon>Cnidaria</taxon>
        <taxon>Anthozoa</taxon>
        <taxon>Hexacorallia</taxon>
        <taxon>Scleractinia</taxon>
        <taxon>Astrocoeniina</taxon>
        <taxon>Pocilloporidae</taxon>
        <taxon>Stylophora</taxon>
    </lineage>
</organism>
<feature type="region of interest" description="Disordered" evidence="6">
    <location>
        <begin position="153"/>
        <end position="175"/>
    </location>
</feature>
<dbReference type="InterPro" id="IPR029488">
    <property type="entry name" value="Hmw/CFAP97"/>
</dbReference>
<protein>
    <submittedName>
        <fullName evidence="7">Nephrocystin-3</fullName>
    </submittedName>
</protein>
<keyword evidence="5" id="KW-0175">Coiled coil</keyword>
<evidence type="ECO:0000256" key="1">
    <source>
        <dbReference type="ARBA" id="ARBA00008315"/>
    </source>
</evidence>
<dbReference type="InterPro" id="IPR011990">
    <property type="entry name" value="TPR-like_helical_dom_sf"/>
</dbReference>
<keyword evidence="8" id="KW-1185">Reference proteome</keyword>
<feature type="repeat" description="TPR" evidence="4">
    <location>
        <begin position="834"/>
        <end position="867"/>
    </location>
</feature>
<dbReference type="Pfam" id="PF13424">
    <property type="entry name" value="TPR_12"/>
    <property type="match status" value="2"/>
</dbReference>
<proteinExistence type="inferred from homology"/>
<evidence type="ECO:0000256" key="6">
    <source>
        <dbReference type="SAM" id="MobiDB-lite"/>
    </source>
</evidence>
<dbReference type="Gene3D" id="1.25.40.10">
    <property type="entry name" value="Tetratricopeptide repeat domain"/>
    <property type="match status" value="3"/>
</dbReference>
<evidence type="ECO:0000256" key="3">
    <source>
        <dbReference type="ARBA" id="ARBA00022803"/>
    </source>
</evidence>
<keyword evidence="2" id="KW-0677">Repeat</keyword>
<dbReference type="Proteomes" id="UP000225706">
    <property type="component" value="Unassembled WGS sequence"/>
</dbReference>
<gene>
    <name evidence="7" type="primary">nphp3</name>
    <name evidence="7" type="ORF">AWC38_SpisGene8645</name>
</gene>
<feature type="compositionally biased region" description="Basic and acidic residues" evidence="6">
    <location>
        <begin position="74"/>
        <end position="90"/>
    </location>
</feature>
<dbReference type="InterPro" id="IPR019734">
    <property type="entry name" value="TPR_rpt"/>
</dbReference>
<dbReference type="PANTHER" id="PTHR45641">
    <property type="entry name" value="TETRATRICOPEPTIDE REPEAT PROTEIN (AFU_ORTHOLOGUE AFUA_6G03870)"/>
    <property type="match status" value="1"/>
</dbReference>
<feature type="compositionally biased region" description="Low complexity" evidence="6">
    <location>
        <begin position="239"/>
        <end position="252"/>
    </location>
</feature>
<feature type="region of interest" description="Disordered" evidence="6">
    <location>
        <begin position="55"/>
        <end position="137"/>
    </location>
</feature>
<sequence length="1040" mass="118692">MASTKPHRRRSTGSECRDKTDDRLRKEHFLLPNSDQIDLNLLLQAVLDINEKLNEKPTERSKLEESRGGPTSKNDLESIQKDRDFDDTASRHSSVSSVSRHSSVSSASRSRPKSAVQLNESRRPRPPDRKNMSFSNTTVDAIDRENQRLLREITRTRGRPKSAQPRKLVSEPLRVQTSSEVNRYRFQRKVDMENQKLLERLQTVKPTRTLSRDSLFKDHIKQKQYSKTASRSRPSSAKSTTGSVSHLSRSSSESSLMIGDSWKCADLQKELEETKVELETAKKQRQLVEEQLESSEKQHHIVEEQLEISEERREVLEVQLKDNISSFCILPPKPSHEIATRDDEVAEVIEDLDQLKRANENRLNYLYITGNPGSCKSQLAGLVAEKFYKKVNSETSPSFVMTLNAENLETLLESYVTLVLQIKKWKMKLRKNLDHQPLALASAGTYVRKTRECNWAATFGWKEYLKKLKKGMRALTEEILAKTNPAYSKSMTVATRLAVERAIDSDSIVTHSFTLLSLCAPQALHLDILTNYTLNADEHVDKDAIVIQIKGYSLLLFEERENGVFICMHRIVWDAITSASSNEEPQGYAQIIHAAVKSFNEFVGIQPLNDWYDIDSIANTKHLIEHFKALTKKVEHVFAFEEECRVFREGVLSVLDWSSCFHRFGIICENHCELSFAEYYYHTALKLVKPFSDTVASCASIYKRLDNLQRSMGDLKKAVEYLELSITIYAEKLGPMNVNVASSHHILGITLLELVDLKQPHKMGNLEQASIHSHNAVVIYEKICGPDHVDVAHAHLNLGFVQRELGNQQQAKKSLDRALDIFKEEFGSKHANVAQTYLSLGIVQREFGNLQEAKELLDRALEIFITEPGSEHADVAQTFLSLGKIEYKFGDLQQASGHFERASDIYTNKLGQHCVEVASSYSNLGDVCRTKNDLKQAKELYERALEITLKENEPEDVEVARARMTTYLGSIHFDVGNLDQAYVVYERALRKRRLDASMQKLRVVTITWILFCNFWRQKKSALCSRTSGPDRAKNNYTYII</sequence>
<dbReference type="SMART" id="SM00028">
    <property type="entry name" value="TPR"/>
    <property type="match status" value="7"/>
</dbReference>
<dbReference type="EMBL" id="LSMT01000120">
    <property type="protein sequence ID" value="PFX26679.1"/>
    <property type="molecule type" value="Genomic_DNA"/>
</dbReference>
<feature type="compositionally biased region" description="Basic residues" evidence="6">
    <location>
        <begin position="1"/>
        <end position="11"/>
    </location>
</feature>
<feature type="compositionally biased region" description="Basic and acidic residues" evidence="6">
    <location>
        <begin position="120"/>
        <end position="131"/>
    </location>
</feature>
<feature type="compositionally biased region" description="Polar residues" evidence="6">
    <location>
        <begin position="223"/>
        <end position="238"/>
    </location>
</feature>
<feature type="repeat" description="TPR" evidence="4">
    <location>
        <begin position="962"/>
        <end position="995"/>
    </location>
</feature>
<dbReference type="Pfam" id="PF13879">
    <property type="entry name" value="Hmw_CFAP97"/>
    <property type="match status" value="1"/>
</dbReference>
<evidence type="ECO:0000256" key="2">
    <source>
        <dbReference type="ARBA" id="ARBA00022737"/>
    </source>
</evidence>
<comment type="similarity">
    <text evidence="1">Belongs to the CFAP97 family.</text>
</comment>
<dbReference type="SUPFAM" id="SSF48452">
    <property type="entry name" value="TPR-like"/>
    <property type="match status" value="2"/>
</dbReference>
<dbReference type="OrthoDB" id="515313at2759"/>
<comment type="caution">
    <text evidence="7">The sequence shown here is derived from an EMBL/GenBank/DDBJ whole genome shotgun (WGS) entry which is preliminary data.</text>
</comment>